<organism evidence="1 2">
    <name type="scientific">Candidatus Desulfovibrio intestinavium</name>
    <dbReference type="NCBI Taxonomy" id="2838534"/>
    <lineage>
        <taxon>Bacteria</taxon>
        <taxon>Pseudomonadati</taxon>
        <taxon>Thermodesulfobacteriota</taxon>
        <taxon>Desulfovibrionia</taxon>
        <taxon>Desulfovibrionales</taxon>
        <taxon>Desulfovibrionaceae</taxon>
        <taxon>Desulfovibrio</taxon>
    </lineage>
</organism>
<evidence type="ECO:0000313" key="1">
    <source>
        <dbReference type="EMBL" id="HJA77986.1"/>
    </source>
</evidence>
<proteinExistence type="predicted"/>
<gene>
    <name evidence="1" type="ORF">H9784_00205</name>
</gene>
<sequence length="84" mass="9471">MPRYHLRFLKGPNYTLRLAQEATVEAPSFAEALAPFTNWPITEAYDHATATAWNPGTCMYYQEMWEAALLPDEDGDDTATESKA</sequence>
<reference evidence="1" key="1">
    <citation type="journal article" date="2021" name="PeerJ">
        <title>Extensive microbial diversity within the chicken gut microbiome revealed by metagenomics and culture.</title>
        <authorList>
            <person name="Gilroy R."/>
            <person name="Ravi A."/>
            <person name="Getino M."/>
            <person name="Pursley I."/>
            <person name="Horton D.L."/>
            <person name="Alikhan N.F."/>
            <person name="Baker D."/>
            <person name="Gharbi K."/>
            <person name="Hall N."/>
            <person name="Watson M."/>
            <person name="Adriaenssens E.M."/>
            <person name="Foster-Nyarko E."/>
            <person name="Jarju S."/>
            <person name="Secka A."/>
            <person name="Antonio M."/>
            <person name="Oren A."/>
            <person name="Chaudhuri R.R."/>
            <person name="La Ragione R."/>
            <person name="Hildebrand F."/>
            <person name="Pallen M.J."/>
        </authorList>
    </citation>
    <scope>NUCLEOTIDE SEQUENCE</scope>
    <source>
        <strain evidence="1">5032</strain>
    </source>
</reference>
<protein>
    <submittedName>
        <fullName evidence="1">Uncharacterized protein</fullName>
    </submittedName>
</protein>
<dbReference type="AlphaFoldDB" id="A0A9D2KR41"/>
<dbReference type="Proteomes" id="UP000823821">
    <property type="component" value="Unassembled WGS sequence"/>
</dbReference>
<evidence type="ECO:0000313" key="2">
    <source>
        <dbReference type="Proteomes" id="UP000823821"/>
    </source>
</evidence>
<accession>A0A9D2KR41</accession>
<dbReference type="EMBL" id="DWZD01000004">
    <property type="protein sequence ID" value="HJA77986.1"/>
    <property type="molecule type" value="Genomic_DNA"/>
</dbReference>
<comment type="caution">
    <text evidence="1">The sequence shown here is derived from an EMBL/GenBank/DDBJ whole genome shotgun (WGS) entry which is preliminary data.</text>
</comment>
<name>A0A9D2KR41_9BACT</name>
<reference evidence="1" key="2">
    <citation type="submission" date="2021-04" db="EMBL/GenBank/DDBJ databases">
        <authorList>
            <person name="Gilroy R."/>
        </authorList>
    </citation>
    <scope>NUCLEOTIDE SEQUENCE</scope>
    <source>
        <strain evidence="1">5032</strain>
    </source>
</reference>